<dbReference type="Proteomes" id="UP000193467">
    <property type="component" value="Unassembled WGS sequence"/>
</dbReference>
<evidence type="ECO:0000313" key="3">
    <source>
        <dbReference type="Proteomes" id="UP000193467"/>
    </source>
</evidence>
<dbReference type="EMBL" id="MCGR01000083">
    <property type="protein sequence ID" value="ORY57098.1"/>
    <property type="molecule type" value="Genomic_DNA"/>
</dbReference>
<evidence type="ECO:0000256" key="1">
    <source>
        <dbReference type="SAM" id="MobiDB-lite"/>
    </source>
</evidence>
<dbReference type="AlphaFoldDB" id="A0A1Y2DCV8"/>
<reference evidence="2 3" key="1">
    <citation type="submission" date="2016-07" db="EMBL/GenBank/DDBJ databases">
        <title>Pervasive Adenine N6-methylation of Active Genes in Fungi.</title>
        <authorList>
            <consortium name="DOE Joint Genome Institute"/>
            <person name="Mondo S.J."/>
            <person name="Dannebaum R.O."/>
            <person name="Kuo R.C."/>
            <person name="Labutti K."/>
            <person name="Haridas S."/>
            <person name="Kuo A."/>
            <person name="Salamov A."/>
            <person name="Ahrendt S.R."/>
            <person name="Lipzen A."/>
            <person name="Sullivan W."/>
            <person name="Andreopoulos W.B."/>
            <person name="Clum A."/>
            <person name="Lindquist E."/>
            <person name="Daum C."/>
            <person name="Ramamoorthy G.K."/>
            <person name="Gryganskyi A."/>
            <person name="Culley D."/>
            <person name="Magnuson J.K."/>
            <person name="James T.Y."/>
            <person name="O'Malley M.A."/>
            <person name="Stajich J.E."/>
            <person name="Spatafora J.W."/>
            <person name="Visel A."/>
            <person name="Grigoriev I.V."/>
        </authorList>
    </citation>
    <scope>NUCLEOTIDE SEQUENCE [LARGE SCALE GENOMIC DNA]</scope>
    <source>
        <strain evidence="2 3">62-1032</strain>
    </source>
</reference>
<organism evidence="2 3">
    <name type="scientific">Leucosporidium creatinivorum</name>
    <dbReference type="NCBI Taxonomy" id="106004"/>
    <lineage>
        <taxon>Eukaryota</taxon>
        <taxon>Fungi</taxon>
        <taxon>Dikarya</taxon>
        <taxon>Basidiomycota</taxon>
        <taxon>Pucciniomycotina</taxon>
        <taxon>Microbotryomycetes</taxon>
        <taxon>Leucosporidiales</taxon>
        <taxon>Leucosporidium</taxon>
    </lineage>
</organism>
<accession>A0A1Y2DCV8</accession>
<keyword evidence="3" id="KW-1185">Reference proteome</keyword>
<evidence type="ECO:0000313" key="2">
    <source>
        <dbReference type="EMBL" id="ORY57098.1"/>
    </source>
</evidence>
<proteinExistence type="predicted"/>
<feature type="region of interest" description="Disordered" evidence="1">
    <location>
        <begin position="194"/>
        <end position="219"/>
    </location>
</feature>
<name>A0A1Y2DCV8_9BASI</name>
<protein>
    <submittedName>
        <fullName evidence="2">Uncharacterized protein</fullName>
    </submittedName>
</protein>
<dbReference type="InParanoid" id="A0A1Y2DCV8"/>
<comment type="caution">
    <text evidence="2">The sequence shown here is derived from an EMBL/GenBank/DDBJ whole genome shotgun (WGS) entry which is preliminary data.</text>
</comment>
<gene>
    <name evidence="2" type="ORF">BCR35DRAFT_211547</name>
</gene>
<sequence>MTTSLSTADFFNKLCPTVFGKSVRAEAVLPPKGGQASFVVTGIERRKRSKDKIGDDETAAVDLVRWFCTNMELDPSNRLLLEEPWDAYCSWHPSPPSLPRRAIEPTKFAGYLSAIRPEIPEVVKLLGGMMTLYGVKLRNEWDPVDLTRAIGRDVGAMRRVKSEAVLPFSTEVKLSPASAGTALWKVGDPKKVGDLRRKSEGEVESAESPDTKKRRKDSGFHEKAVEGELSFACSPSCSC</sequence>